<dbReference type="STRING" id="1121416.SAMN02745220_01994"/>
<gene>
    <name evidence="2" type="ORF">SAMN02745220_01994</name>
</gene>
<keyword evidence="3" id="KW-1185">Reference proteome</keyword>
<dbReference type="RefSeq" id="WP_073613300.1">
    <property type="nucleotide sequence ID" value="NZ_FRFE01000008.1"/>
</dbReference>
<protein>
    <recommendedName>
        <fullName evidence="4">DUF106 domain-containing protein</fullName>
    </recommendedName>
</protein>
<dbReference type="Proteomes" id="UP000184603">
    <property type="component" value="Unassembled WGS sequence"/>
</dbReference>
<name>A0A1M7Y634_9BACT</name>
<keyword evidence="1" id="KW-0472">Membrane</keyword>
<evidence type="ECO:0000256" key="1">
    <source>
        <dbReference type="SAM" id="Phobius"/>
    </source>
</evidence>
<feature type="transmembrane region" description="Helical" evidence="1">
    <location>
        <begin position="145"/>
        <end position="163"/>
    </location>
</feature>
<reference evidence="2 3" key="1">
    <citation type="submission" date="2016-12" db="EMBL/GenBank/DDBJ databases">
        <authorList>
            <person name="Song W.-J."/>
            <person name="Kurnit D.M."/>
        </authorList>
    </citation>
    <scope>NUCLEOTIDE SEQUENCE [LARGE SCALE GENOMIC DNA]</scope>
    <source>
        <strain evidence="2 3">DSM 18488</strain>
    </source>
</reference>
<organism evidence="2 3">
    <name type="scientific">Desulfopila aestuarii DSM 18488</name>
    <dbReference type="NCBI Taxonomy" id="1121416"/>
    <lineage>
        <taxon>Bacteria</taxon>
        <taxon>Pseudomonadati</taxon>
        <taxon>Thermodesulfobacteriota</taxon>
        <taxon>Desulfobulbia</taxon>
        <taxon>Desulfobulbales</taxon>
        <taxon>Desulfocapsaceae</taxon>
        <taxon>Desulfopila</taxon>
    </lineage>
</organism>
<keyword evidence="1" id="KW-1133">Transmembrane helix</keyword>
<dbReference type="OrthoDB" id="1806539at2"/>
<evidence type="ECO:0000313" key="3">
    <source>
        <dbReference type="Proteomes" id="UP000184603"/>
    </source>
</evidence>
<sequence>MNTITSALLLLDPWLIAPFRWLPSASAGYLLGTVILALYCILLGDLSASLVTFINKKYIRKMQAKMDHNHELSETALKLGDKESFKAVNKQGLDAFGHSFSLGAAIFCVSIWPMPFALAWLSLRFVDAPLELPFHLPFLGNTVEYFPSFLLVYIATRMLYSAIMGRMTWYRTTKARLVGQQLQQS</sequence>
<evidence type="ECO:0000313" key="2">
    <source>
        <dbReference type="EMBL" id="SHO47847.1"/>
    </source>
</evidence>
<evidence type="ECO:0008006" key="4">
    <source>
        <dbReference type="Google" id="ProtNLM"/>
    </source>
</evidence>
<dbReference type="AlphaFoldDB" id="A0A1M7Y634"/>
<keyword evidence="1" id="KW-0812">Transmembrane</keyword>
<proteinExistence type="predicted"/>
<feature type="transmembrane region" description="Helical" evidence="1">
    <location>
        <begin position="28"/>
        <end position="54"/>
    </location>
</feature>
<accession>A0A1M7Y634</accession>
<dbReference type="EMBL" id="FRFE01000008">
    <property type="protein sequence ID" value="SHO47847.1"/>
    <property type="molecule type" value="Genomic_DNA"/>
</dbReference>
<feature type="transmembrane region" description="Helical" evidence="1">
    <location>
        <begin position="100"/>
        <end position="125"/>
    </location>
</feature>